<name>A0ABT4CPF6_9CLOT</name>
<dbReference type="Gene3D" id="3.20.20.140">
    <property type="entry name" value="Metal-dependent hydrolases"/>
    <property type="match status" value="1"/>
</dbReference>
<dbReference type="PANTHER" id="PTHR42924:SF3">
    <property type="entry name" value="POLYMERASE_HISTIDINOL PHOSPHATASE N-TERMINAL DOMAIN-CONTAINING PROTEIN"/>
    <property type="match status" value="1"/>
</dbReference>
<dbReference type="Proteomes" id="UP001079657">
    <property type="component" value="Unassembled WGS sequence"/>
</dbReference>
<dbReference type="InterPro" id="IPR004013">
    <property type="entry name" value="PHP_dom"/>
</dbReference>
<protein>
    <submittedName>
        <fullName evidence="2">PHP domain-containing protein</fullName>
    </submittedName>
</protein>
<reference evidence="2" key="1">
    <citation type="submission" date="2022-12" db="EMBL/GenBank/DDBJ databases">
        <authorList>
            <person name="Wang J."/>
        </authorList>
    </citation>
    <scope>NUCLEOTIDE SEQUENCE</scope>
    <source>
        <strain evidence="2">HY-42-06</strain>
    </source>
</reference>
<keyword evidence="3" id="KW-1185">Reference proteome</keyword>
<dbReference type="Pfam" id="PF02811">
    <property type="entry name" value="PHP"/>
    <property type="match status" value="1"/>
</dbReference>
<proteinExistence type="predicted"/>
<dbReference type="InterPro" id="IPR016195">
    <property type="entry name" value="Pol/histidinol_Pase-like"/>
</dbReference>
<dbReference type="EMBL" id="JAPQES010000003">
    <property type="protein sequence ID" value="MCY6370942.1"/>
    <property type="molecule type" value="Genomic_DNA"/>
</dbReference>
<gene>
    <name evidence="2" type="ORF">OXH55_09895</name>
</gene>
<dbReference type="PANTHER" id="PTHR42924">
    <property type="entry name" value="EXONUCLEASE"/>
    <property type="match status" value="1"/>
</dbReference>
<accession>A0ABT4CPF6</accession>
<sequence>MDLHCHTKKSDNYMEINDIIMFAKKKGITHLAITDHDTTEGIEEATQLGKKLDIEIIPGIEISAYDYYKDRKVHVLGYFIDPNNEMVKAFCTPINVRRN</sequence>
<feature type="domain" description="Polymerase/histidinol phosphatase N-terminal" evidence="1">
    <location>
        <begin position="1"/>
        <end position="66"/>
    </location>
</feature>
<evidence type="ECO:0000313" key="3">
    <source>
        <dbReference type="Proteomes" id="UP001079657"/>
    </source>
</evidence>
<dbReference type="InterPro" id="IPR052018">
    <property type="entry name" value="PHP_domain"/>
</dbReference>
<dbReference type="SMART" id="SM00481">
    <property type="entry name" value="POLIIIAc"/>
    <property type="match status" value="1"/>
</dbReference>
<comment type="caution">
    <text evidence="2">The sequence shown here is derived from an EMBL/GenBank/DDBJ whole genome shotgun (WGS) entry which is preliminary data.</text>
</comment>
<dbReference type="SUPFAM" id="SSF89550">
    <property type="entry name" value="PHP domain-like"/>
    <property type="match status" value="1"/>
</dbReference>
<organism evidence="2 3">
    <name type="scientific">Clostridium ganghwense</name>
    <dbReference type="NCBI Taxonomy" id="312089"/>
    <lineage>
        <taxon>Bacteria</taxon>
        <taxon>Bacillati</taxon>
        <taxon>Bacillota</taxon>
        <taxon>Clostridia</taxon>
        <taxon>Eubacteriales</taxon>
        <taxon>Clostridiaceae</taxon>
        <taxon>Clostridium</taxon>
    </lineage>
</organism>
<dbReference type="InterPro" id="IPR003141">
    <property type="entry name" value="Pol/His_phosphatase_N"/>
</dbReference>
<evidence type="ECO:0000313" key="2">
    <source>
        <dbReference type="EMBL" id="MCY6370942.1"/>
    </source>
</evidence>
<evidence type="ECO:0000259" key="1">
    <source>
        <dbReference type="SMART" id="SM00481"/>
    </source>
</evidence>